<comment type="subcellular location">
    <subcellularLocation>
        <location evidence="3">Secreted</location>
    </subcellularLocation>
</comment>
<dbReference type="Gene3D" id="1.10.390.20">
    <property type="match status" value="1"/>
</dbReference>
<reference evidence="17" key="1">
    <citation type="submission" date="2021-03" db="EMBL/GenBank/DDBJ databases">
        <title>Acanthopleuribacteraceae sp. M133.</title>
        <authorList>
            <person name="Wang G."/>
        </authorList>
    </citation>
    <scope>NUCLEOTIDE SEQUENCE</scope>
    <source>
        <strain evidence="17">M133</strain>
    </source>
</reference>
<evidence type="ECO:0000256" key="15">
    <source>
        <dbReference type="SAM" id="SignalP"/>
    </source>
</evidence>
<feature type="region of interest" description="Disordered" evidence="14">
    <location>
        <begin position="49"/>
        <end position="74"/>
    </location>
</feature>
<dbReference type="Pfam" id="PF08453">
    <property type="entry name" value="Peptidase_M9_N"/>
    <property type="match status" value="1"/>
</dbReference>
<dbReference type="EC" id="3.4.24.3" evidence="4"/>
<evidence type="ECO:0000256" key="14">
    <source>
        <dbReference type="SAM" id="MobiDB-lite"/>
    </source>
</evidence>
<keyword evidence="12" id="KW-0865">Zymogen</keyword>
<keyword evidence="7" id="KW-0479">Metal-binding</keyword>
<keyword evidence="9" id="KW-0378">Hydrolase</keyword>
<comment type="cofactor">
    <cofactor evidence="2">
        <name>Zn(2+)</name>
        <dbReference type="ChEBI" id="CHEBI:29105"/>
    </cofactor>
</comment>
<evidence type="ECO:0000256" key="11">
    <source>
        <dbReference type="ARBA" id="ARBA00023049"/>
    </source>
</evidence>
<name>A0A8A4TLF5_SULCO</name>
<evidence type="ECO:0000256" key="4">
    <source>
        <dbReference type="ARBA" id="ARBA00012653"/>
    </source>
</evidence>
<dbReference type="PANTHER" id="PTHR13062">
    <property type="entry name" value="COLLAGENASE"/>
    <property type="match status" value="1"/>
</dbReference>
<dbReference type="PANTHER" id="PTHR13062:SF9">
    <property type="entry name" value="MICROBIAL COLLAGENASE"/>
    <property type="match status" value="1"/>
</dbReference>
<dbReference type="AlphaFoldDB" id="A0A8A4TLF5"/>
<accession>A0A8A4TLF5</accession>
<dbReference type="GO" id="GO:0006508">
    <property type="term" value="P:proteolysis"/>
    <property type="evidence" value="ECO:0007669"/>
    <property type="project" value="UniProtKB-KW"/>
</dbReference>
<feature type="chain" id="PRO_5035212880" description="microbial collagenase" evidence="15">
    <location>
        <begin position="21"/>
        <end position="875"/>
    </location>
</feature>
<feature type="signal peptide" evidence="15">
    <location>
        <begin position="1"/>
        <end position="20"/>
    </location>
</feature>
<evidence type="ECO:0000256" key="13">
    <source>
        <dbReference type="PIRSR" id="PIRSR602169-1"/>
    </source>
</evidence>
<keyword evidence="5" id="KW-0964">Secreted</keyword>
<dbReference type="RefSeq" id="WP_237379937.1">
    <property type="nucleotide sequence ID" value="NZ_CP071793.1"/>
</dbReference>
<dbReference type="GO" id="GO:0005576">
    <property type="term" value="C:extracellular region"/>
    <property type="evidence" value="ECO:0007669"/>
    <property type="project" value="UniProtKB-SubCell"/>
</dbReference>
<sequence>MSPSPTLLLVFLLFPHLAFSQIDGPQPLPSPTPAPPCALKLQQPDARKLRPLFPSPAAPHHLEQARGKGGSPCTPEEFAALSGSDFANAVAEASDSCLYPLWTYGSTVRQVLDGDRITAVLDLMDQQNTDPVTNASTLKQMLYFLQIAFYHEWYQTDLNYSGTLSERAATSVAGVGNATGFDTESGAMNELRYQWSITIDSTAGTHLATNIIFVLIERFHRNPALAADWYERAAAFNYFFTLSRQVAIGNGLGANNPWLNLITPEQLALVREIATYTEYDENTESIVNNAIYALGNFSVLDEATATAAHEAISAAYNTQTRYTGPWFRALQDIDNYYNGMLADGTELDMETVRAEAKAFALPNRYVFDDGKLIFETAISREKAELLYDAMQEVEAQFFRKTTFLDPTPGDDNAILTLVVYGSPADYETFQPFLYNLSTDNGGIFIESWATLFTYDRTPQDSYLSLEELLRHEYVHYLDGRHVVVPEFGDGSMYQNGRLDWYAEGLAEFLAGATRTEGVLPRRIYVDIIGTDSQRMTVSEIVYATYSTGWKFYRYGGLLFNYMDAERPELLVELFNSIRANDPGPVDALYAQMANDSAMQTAYDAFLDTQVAGLNDGETVFAEDVPTSRTPTDLPLNNADQIRETLETEVTVDILDFTVWTGRYQASFETSMPTNGDDEATIRDRFEAHMDQILADLADNGLNFTTAASWFGNLDTAGDTVTASCRIEGPFAEESEFAPPIISPASIAQGLRPVTLRAIMPNVPSWTWSWYMIDGSGQPMGQDELEITFDTLFEESTWVELVVSDTQSGAEYRARAIVLVPMDDRYVDANGDGCNTMADLHSLLPEWGLTGPDPNGNNLMEILDYLYINTQDTVCP</sequence>
<evidence type="ECO:0000256" key="8">
    <source>
        <dbReference type="ARBA" id="ARBA00022729"/>
    </source>
</evidence>
<evidence type="ECO:0000256" key="5">
    <source>
        <dbReference type="ARBA" id="ARBA00022525"/>
    </source>
</evidence>
<dbReference type="GO" id="GO:0004222">
    <property type="term" value="F:metalloendopeptidase activity"/>
    <property type="evidence" value="ECO:0007669"/>
    <property type="project" value="InterPro"/>
</dbReference>
<dbReference type="KEGG" id="scor:J3U87_32380"/>
<proteinExistence type="predicted"/>
<dbReference type="InterPro" id="IPR002169">
    <property type="entry name" value="Peptidase_M9A/M9B"/>
</dbReference>
<evidence type="ECO:0000256" key="7">
    <source>
        <dbReference type="ARBA" id="ARBA00022723"/>
    </source>
</evidence>
<evidence type="ECO:0000313" key="17">
    <source>
        <dbReference type="EMBL" id="QTD50307.1"/>
    </source>
</evidence>
<feature type="active site" evidence="13">
    <location>
        <position position="472"/>
    </location>
</feature>
<dbReference type="GO" id="GO:0008270">
    <property type="term" value="F:zinc ion binding"/>
    <property type="evidence" value="ECO:0007669"/>
    <property type="project" value="InterPro"/>
</dbReference>
<keyword evidence="11" id="KW-0482">Metalloprotease</keyword>
<evidence type="ECO:0000259" key="16">
    <source>
        <dbReference type="Pfam" id="PF08453"/>
    </source>
</evidence>
<evidence type="ECO:0000256" key="1">
    <source>
        <dbReference type="ARBA" id="ARBA00000424"/>
    </source>
</evidence>
<dbReference type="Proteomes" id="UP000663929">
    <property type="component" value="Chromosome"/>
</dbReference>
<evidence type="ECO:0000256" key="3">
    <source>
        <dbReference type="ARBA" id="ARBA00004613"/>
    </source>
</evidence>
<evidence type="ECO:0000256" key="10">
    <source>
        <dbReference type="ARBA" id="ARBA00022833"/>
    </source>
</evidence>
<protein>
    <recommendedName>
        <fullName evidence="4">microbial collagenase</fullName>
        <ecNumber evidence="4">3.4.24.3</ecNumber>
    </recommendedName>
</protein>
<organism evidence="17 18">
    <name type="scientific">Sulfidibacter corallicola</name>
    <dbReference type="NCBI Taxonomy" id="2818388"/>
    <lineage>
        <taxon>Bacteria</taxon>
        <taxon>Pseudomonadati</taxon>
        <taxon>Acidobacteriota</taxon>
        <taxon>Holophagae</taxon>
        <taxon>Acanthopleuribacterales</taxon>
        <taxon>Acanthopleuribacteraceae</taxon>
        <taxon>Sulfidibacter</taxon>
    </lineage>
</organism>
<dbReference type="InterPro" id="IPR013661">
    <property type="entry name" value="Peptidase_M9_N_dom"/>
</dbReference>
<keyword evidence="6" id="KW-0645">Protease</keyword>
<evidence type="ECO:0000256" key="9">
    <source>
        <dbReference type="ARBA" id="ARBA00022801"/>
    </source>
</evidence>
<evidence type="ECO:0000256" key="2">
    <source>
        <dbReference type="ARBA" id="ARBA00001947"/>
    </source>
</evidence>
<keyword evidence="10" id="KW-0862">Zinc</keyword>
<keyword evidence="18" id="KW-1185">Reference proteome</keyword>
<evidence type="ECO:0000313" key="18">
    <source>
        <dbReference type="Proteomes" id="UP000663929"/>
    </source>
</evidence>
<comment type="catalytic activity">
    <reaction evidence="1">
        <text>Digestion of native collagen in the triple helical region at Xaa-|-Gly bonds. With synthetic peptides, a preference is shown for Gly at P3 and P1', Pro and Ala at P2 and P2', and hydroxyproline, Ala or Arg at P3'.</text>
        <dbReference type="EC" id="3.4.24.3"/>
    </reaction>
</comment>
<evidence type="ECO:0000256" key="6">
    <source>
        <dbReference type="ARBA" id="ARBA00022670"/>
    </source>
</evidence>
<dbReference type="Gene3D" id="3.40.30.160">
    <property type="entry name" value="Collagenase ColT, N-terminal domain"/>
    <property type="match status" value="1"/>
</dbReference>
<feature type="domain" description="Peptidase M9 collagenase N-terminal" evidence="16">
    <location>
        <begin position="73"/>
        <end position="244"/>
    </location>
</feature>
<dbReference type="Pfam" id="PF01752">
    <property type="entry name" value="Peptidase_M9"/>
    <property type="match status" value="1"/>
</dbReference>
<evidence type="ECO:0000256" key="12">
    <source>
        <dbReference type="ARBA" id="ARBA00023145"/>
    </source>
</evidence>
<dbReference type="PRINTS" id="PR00931">
    <property type="entry name" value="MICOLLPTASE"/>
</dbReference>
<gene>
    <name evidence="17" type="ORF">J3U87_32380</name>
</gene>
<keyword evidence="8 15" id="KW-0732">Signal</keyword>
<dbReference type="EMBL" id="CP071793">
    <property type="protein sequence ID" value="QTD50307.1"/>
    <property type="molecule type" value="Genomic_DNA"/>
</dbReference>